<protein>
    <submittedName>
        <fullName evidence="1">Uncharacterized protein</fullName>
    </submittedName>
</protein>
<evidence type="ECO:0000313" key="1">
    <source>
        <dbReference type="EMBL" id="CAG7825874.1"/>
    </source>
</evidence>
<gene>
    <name evidence="1" type="ORF">AFUS01_LOCUS35958</name>
</gene>
<name>A0A8J2LMC7_9HEXA</name>
<evidence type="ECO:0000313" key="2">
    <source>
        <dbReference type="Proteomes" id="UP000708208"/>
    </source>
</evidence>
<proteinExistence type="predicted"/>
<comment type="caution">
    <text evidence="1">The sequence shown here is derived from an EMBL/GenBank/DDBJ whole genome shotgun (WGS) entry which is preliminary data.</text>
</comment>
<organism evidence="1 2">
    <name type="scientific">Allacma fusca</name>
    <dbReference type="NCBI Taxonomy" id="39272"/>
    <lineage>
        <taxon>Eukaryota</taxon>
        <taxon>Metazoa</taxon>
        <taxon>Ecdysozoa</taxon>
        <taxon>Arthropoda</taxon>
        <taxon>Hexapoda</taxon>
        <taxon>Collembola</taxon>
        <taxon>Symphypleona</taxon>
        <taxon>Sminthuridae</taxon>
        <taxon>Allacma</taxon>
    </lineage>
</organism>
<dbReference type="Proteomes" id="UP000708208">
    <property type="component" value="Unassembled WGS sequence"/>
</dbReference>
<dbReference type="AlphaFoldDB" id="A0A8J2LMC7"/>
<accession>A0A8J2LMC7</accession>
<sequence>MTGTCRISMHCTPIGPAIVIETEVGLVGIFRVGQQLRPGSVRAIGNDLTPALKSSVWQVATSQWVAAVKKLLVF</sequence>
<reference evidence="1" key="1">
    <citation type="submission" date="2021-06" db="EMBL/GenBank/DDBJ databases">
        <authorList>
            <person name="Hodson N. C."/>
            <person name="Mongue J. A."/>
            <person name="Jaron S. K."/>
        </authorList>
    </citation>
    <scope>NUCLEOTIDE SEQUENCE</scope>
</reference>
<keyword evidence="2" id="KW-1185">Reference proteome</keyword>
<dbReference type="EMBL" id="CAJVCH010537754">
    <property type="protein sequence ID" value="CAG7825874.1"/>
    <property type="molecule type" value="Genomic_DNA"/>
</dbReference>